<dbReference type="Proteomes" id="UP000075243">
    <property type="component" value="Chromosome 2"/>
</dbReference>
<accession>A0A151U3A8</accession>
<dbReference type="STRING" id="3821.A0A151U3A8"/>
<evidence type="ECO:0000259" key="1">
    <source>
        <dbReference type="Pfam" id="PF07727"/>
    </source>
</evidence>
<dbReference type="Pfam" id="PF07727">
    <property type="entry name" value="RVT_2"/>
    <property type="match status" value="1"/>
</dbReference>
<evidence type="ECO:0000313" key="2">
    <source>
        <dbReference type="EMBL" id="KYP73744.1"/>
    </source>
</evidence>
<name>A0A151U3A8_CAJCA</name>
<evidence type="ECO:0000313" key="3">
    <source>
        <dbReference type="Proteomes" id="UP000075243"/>
    </source>
</evidence>
<feature type="domain" description="Reverse transcriptase Ty1/copia-type" evidence="1">
    <location>
        <begin position="11"/>
        <end position="102"/>
    </location>
</feature>
<dbReference type="Gramene" id="C.cajan_06223.t">
    <property type="protein sequence ID" value="C.cajan_06223.t.cds1"/>
    <property type="gene ID" value="C.cajan_06223"/>
</dbReference>
<dbReference type="EMBL" id="CM003604">
    <property type="protein sequence ID" value="KYP73744.1"/>
    <property type="molecule type" value="Genomic_DNA"/>
</dbReference>
<organism evidence="2 3">
    <name type="scientific">Cajanus cajan</name>
    <name type="common">Pigeon pea</name>
    <name type="synonym">Cajanus indicus</name>
    <dbReference type="NCBI Taxonomy" id="3821"/>
    <lineage>
        <taxon>Eukaryota</taxon>
        <taxon>Viridiplantae</taxon>
        <taxon>Streptophyta</taxon>
        <taxon>Embryophyta</taxon>
        <taxon>Tracheophyta</taxon>
        <taxon>Spermatophyta</taxon>
        <taxon>Magnoliopsida</taxon>
        <taxon>eudicotyledons</taxon>
        <taxon>Gunneridae</taxon>
        <taxon>Pentapetalae</taxon>
        <taxon>rosids</taxon>
        <taxon>fabids</taxon>
        <taxon>Fabales</taxon>
        <taxon>Fabaceae</taxon>
        <taxon>Papilionoideae</taxon>
        <taxon>50 kb inversion clade</taxon>
        <taxon>NPAAA clade</taxon>
        <taxon>indigoferoid/millettioid clade</taxon>
        <taxon>Phaseoleae</taxon>
        <taxon>Cajanus</taxon>
    </lineage>
</organism>
<dbReference type="AlphaFoldDB" id="A0A151U3A8"/>
<sequence length="102" mass="12161">MKEKMKSLYDNHTFDLMKKPKGKRALDNRWIYRVKYENNSTSLRYKVKLVVKCFSQRKGVDFNEIFSPMVKMTSIRTVLCWATAIDMEVMQMDVKIDFLHGD</sequence>
<keyword evidence="3" id="KW-1185">Reference proteome</keyword>
<dbReference type="InterPro" id="IPR013103">
    <property type="entry name" value="RVT_2"/>
</dbReference>
<protein>
    <submittedName>
        <fullName evidence="2">Retrovirus-related Pol polyprotein from transposon TNT 1-94</fullName>
    </submittedName>
</protein>
<proteinExistence type="predicted"/>
<gene>
    <name evidence="2" type="ORF">KK1_006394</name>
</gene>
<reference evidence="2 3" key="1">
    <citation type="journal article" date="2012" name="Nat. Biotechnol.">
        <title>Draft genome sequence of pigeonpea (Cajanus cajan), an orphan legume crop of resource-poor farmers.</title>
        <authorList>
            <person name="Varshney R.K."/>
            <person name="Chen W."/>
            <person name="Li Y."/>
            <person name="Bharti A.K."/>
            <person name="Saxena R.K."/>
            <person name="Schlueter J.A."/>
            <person name="Donoghue M.T."/>
            <person name="Azam S."/>
            <person name="Fan G."/>
            <person name="Whaley A.M."/>
            <person name="Farmer A.D."/>
            <person name="Sheridan J."/>
            <person name="Iwata A."/>
            <person name="Tuteja R."/>
            <person name="Penmetsa R.V."/>
            <person name="Wu W."/>
            <person name="Upadhyaya H.D."/>
            <person name="Yang S.P."/>
            <person name="Shah T."/>
            <person name="Saxena K.B."/>
            <person name="Michael T."/>
            <person name="McCombie W.R."/>
            <person name="Yang B."/>
            <person name="Zhang G."/>
            <person name="Yang H."/>
            <person name="Wang J."/>
            <person name="Spillane C."/>
            <person name="Cook D.R."/>
            <person name="May G.D."/>
            <person name="Xu X."/>
            <person name="Jackson S.A."/>
        </authorList>
    </citation>
    <scope>NUCLEOTIDE SEQUENCE [LARGE SCALE GENOMIC DNA]</scope>
    <source>
        <strain evidence="3">cv. Asha</strain>
    </source>
</reference>